<protein>
    <submittedName>
        <fullName evidence="1">Uncharacterized protein</fullName>
    </submittedName>
</protein>
<evidence type="ECO:0000313" key="2">
    <source>
        <dbReference type="Proteomes" id="UP001227268"/>
    </source>
</evidence>
<comment type="caution">
    <text evidence="1">The sequence shown here is derived from an EMBL/GenBank/DDBJ whole genome shotgun (WGS) entry which is preliminary data.</text>
</comment>
<dbReference type="EMBL" id="JASBWT010000015">
    <property type="protein sequence ID" value="KAJ9098276.1"/>
    <property type="molecule type" value="Genomic_DNA"/>
</dbReference>
<reference evidence="1" key="1">
    <citation type="submission" date="2023-04" db="EMBL/GenBank/DDBJ databases">
        <title>Draft Genome sequencing of Naganishia species isolated from polar environments using Oxford Nanopore Technology.</title>
        <authorList>
            <person name="Leo P."/>
            <person name="Venkateswaran K."/>
        </authorList>
    </citation>
    <scope>NUCLEOTIDE SEQUENCE</scope>
    <source>
        <strain evidence="1">MNA-CCFEE 5423</strain>
    </source>
</reference>
<proteinExistence type="predicted"/>
<organism evidence="1 2">
    <name type="scientific">Naganishia friedmannii</name>
    <dbReference type="NCBI Taxonomy" id="89922"/>
    <lineage>
        <taxon>Eukaryota</taxon>
        <taxon>Fungi</taxon>
        <taxon>Dikarya</taxon>
        <taxon>Basidiomycota</taxon>
        <taxon>Agaricomycotina</taxon>
        <taxon>Tremellomycetes</taxon>
        <taxon>Filobasidiales</taxon>
        <taxon>Filobasidiaceae</taxon>
        <taxon>Naganishia</taxon>
    </lineage>
</organism>
<dbReference type="Proteomes" id="UP001227268">
    <property type="component" value="Unassembled WGS sequence"/>
</dbReference>
<gene>
    <name evidence="1" type="ORF">QFC21_004605</name>
</gene>
<evidence type="ECO:0000313" key="1">
    <source>
        <dbReference type="EMBL" id="KAJ9098276.1"/>
    </source>
</evidence>
<keyword evidence="2" id="KW-1185">Reference proteome</keyword>
<sequence length="201" mass="22020">MLVLKPLSNLCNPSTLRARIPSLQTAAFRHVRTYTSSQDPSHPHLYYHQLRTSPPLMGLSFLPEAPKKGAESRTIIGFLPVGENVGLEDFRENAKFIELMQSEIKAGLATGAGATVETEASARGSDGFMHIADGRNLPPPGRIPEPHDIIGSVYVQSGKILPETYEAQPMYRICTQDGVCVLPYGLDEHILKALQEVADKE</sequence>
<accession>A0ACC2VI35</accession>
<name>A0ACC2VI35_9TREE</name>